<evidence type="ECO:0000313" key="1">
    <source>
        <dbReference type="EMBL" id="MBS8262801.1"/>
    </source>
</evidence>
<evidence type="ECO:0000313" key="2">
    <source>
        <dbReference type="Proteomes" id="UP000705379"/>
    </source>
</evidence>
<sequence>MEFPVTKGTVLIMSSFFEEETNSIFETLKSIDVPKGTRKYLYTNQKFNSQKLASVVNMESGYPIEPLRLHNAAFATKAGTAARETYLRDGFTACCLYQAIFSGRHEEIYFLQCFRDNSSIKQDIFVAGQDMPVVFVRGEGAESDSFVIRLTPQSPECRLAVSQARELYLCGAAHAMDPICLETILLWSGKTDQPHLSGPV</sequence>
<dbReference type="EMBL" id="QTKU01000010">
    <property type="protein sequence ID" value="MBS8262801.1"/>
    <property type="molecule type" value="Genomic_DNA"/>
</dbReference>
<organism evidence="1 2">
    <name type="scientific">Roseibium polysiphoniae</name>
    <dbReference type="NCBI Taxonomy" id="2571221"/>
    <lineage>
        <taxon>Bacteria</taxon>
        <taxon>Pseudomonadati</taxon>
        <taxon>Pseudomonadota</taxon>
        <taxon>Alphaproteobacteria</taxon>
        <taxon>Hyphomicrobiales</taxon>
        <taxon>Stappiaceae</taxon>
        <taxon>Roseibium</taxon>
    </lineage>
</organism>
<reference evidence="1" key="1">
    <citation type="submission" date="2018-08" db="EMBL/GenBank/DDBJ databases">
        <authorList>
            <person name="Jin W."/>
            <person name="Wang H."/>
            <person name="Yang Y."/>
            <person name="Li M."/>
            <person name="Liu J."/>
        </authorList>
    </citation>
    <scope>NUCLEOTIDE SEQUENCE</scope>
    <source>
        <strain evidence="1">AESS21</strain>
    </source>
</reference>
<dbReference type="Proteomes" id="UP000705379">
    <property type="component" value="Unassembled WGS sequence"/>
</dbReference>
<gene>
    <name evidence="1" type="ORF">DYI23_21465</name>
</gene>
<proteinExistence type="predicted"/>
<name>A0A944CIA9_9HYPH</name>
<reference evidence="1" key="2">
    <citation type="journal article" date="2021" name="Microorganisms">
        <title>Bacterial Dimethylsulfoniopropionate Biosynthesis in the East China Sea.</title>
        <authorList>
            <person name="Liu J."/>
            <person name="Zhang Y."/>
            <person name="Liu J."/>
            <person name="Zhong H."/>
            <person name="Williams B.T."/>
            <person name="Zheng Y."/>
            <person name="Curson A.R.J."/>
            <person name="Sun C."/>
            <person name="Sun H."/>
            <person name="Song D."/>
            <person name="Wagner Mackenzie B."/>
            <person name="Bermejo Martinez A."/>
            <person name="Todd J.D."/>
            <person name="Zhang X.H."/>
        </authorList>
    </citation>
    <scope>NUCLEOTIDE SEQUENCE</scope>
    <source>
        <strain evidence="1">AESS21</strain>
    </source>
</reference>
<dbReference type="AlphaFoldDB" id="A0A944CIA9"/>
<accession>A0A944CIA9</accession>
<protein>
    <submittedName>
        <fullName evidence="1">Uncharacterized protein</fullName>
    </submittedName>
</protein>
<comment type="caution">
    <text evidence="1">The sequence shown here is derived from an EMBL/GenBank/DDBJ whole genome shotgun (WGS) entry which is preliminary data.</text>
</comment>